<evidence type="ECO:0000313" key="2">
    <source>
        <dbReference type="EMBL" id="OON15653.1"/>
    </source>
</evidence>
<accession>A0A1S8WMZ7</accession>
<sequence length="194" mass="22898">MLEDTRLSPDKVLIRLEENLNLLLFDLVDQKRTIDHFDLAVGEYRPTFFVCRHRNCGFYEDFQKERENWAIEKQKLKEEIEKLDARTAERKVYKEELTKLQNAFTSTSKDGDSEIRFRLGELSRELTMQRVNELALLRRYAGSQELEVVLRKTSGIVFRIIWPCARKMLSCMLKTLYIEIKIAEFGAAIDNIVK</sequence>
<reference evidence="2 3" key="1">
    <citation type="submission" date="2015-03" db="EMBL/GenBank/DDBJ databases">
        <title>Draft genome of the nematode, Opisthorchis viverrini.</title>
        <authorList>
            <person name="Mitreva M."/>
        </authorList>
    </citation>
    <scope>NUCLEOTIDE SEQUENCE [LARGE SCALE GENOMIC DNA]</scope>
    <source>
        <strain evidence="2">Khon Kaen</strain>
    </source>
</reference>
<organism evidence="2 3">
    <name type="scientific">Opisthorchis viverrini</name>
    <name type="common">Southeast Asian liver fluke</name>
    <dbReference type="NCBI Taxonomy" id="6198"/>
    <lineage>
        <taxon>Eukaryota</taxon>
        <taxon>Metazoa</taxon>
        <taxon>Spiralia</taxon>
        <taxon>Lophotrochozoa</taxon>
        <taxon>Platyhelminthes</taxon>
        <taxon>Trematoda</taxon>
        <taxon>Digenea</taxon>
        <taxon>Opisthorchiida</taxon>
        <taxon>Opisthorchiata</taxon>
        <taxon>Opisthorchiidae</taxon>
        <taxon>Opisthorchis</taxon>
    </lineage>
</organism>
<feature type="coiled-coil region" evidence="1">
    <location>
        <begin position="59"/>
        <end position="103"/>
    </location>
</feature>
<evidence type="ECO:0000313" key="3">
    <source>
        <dbReference type="Proteomes" id="UP000243686"/>
    </source>
</evidence>
<protein>
    <submittedName>
        <fullName evidence="2">Uncharacterized protein</fullName>
    </submittedName>
</protein>
<evidence type="ECO:0000256" key="1">
    <source>
        <dbReference type="SAM" id="Coils"/>
    </source>
</evidence>
<gene>
    <name evidence="2" type="ORF">X801_08541</name>
</gene>
<name>A0A1S8WMZ7_OPIVI</name>
<dbReference type="EMBL" id="KV903113">
    <property type="protein sequence ID" value="OON15653.1"/>
    <property type="molecule type" value="Genomic_DNA"/>
</dbReference>
<dbReference type="AlphaFoldDB" id="A0A1S8WMZ7"/>
<keyword evidence="3" id="KW-1185">Reference proteome</keyword>
<keyword evidence="1" id="KW-0175">Coiled coil</keyword>
<proteinExistence type="predicted"/>
<dbReference type="Proteomes" id="UP000243686">
    <property type="component" value="Unassembled WGS sequence"/>
</dbReference>